<dbReference type="InterPro" id="IPR036390">
    <property type="entry name" value="WH_DNA-bd_sf"/>
</dbReference>
<dbReference type="SUPFAM" id="SSF53850">
    <property type="entry name" value="Periplasmic binding protein-like II"/>
    <property type="match status" value="1"/>
</dbReference>
<evidence type="ECO:0000256" key="2">
    <source>
        <dbReference type="ARBA" id="ARBA00023015"/>
    </source>
</evidence>
<dbReference type="PANTHER" id="PTHR30126">
    <property type="entry name" value="HTH-TYPE TRANSCRIPTIONAL REGULATOR"/>
    <property type="match status" value="1"/>
</dbReference>
<dbReference type="Pfam" id="PF00126">
    <property type="entry name" value="HTH_1"/>
    <property type="match status" value="1"/>
</dbReference>
<dbReference type="InterPro" id="IPR036388">
    <property type="entry name" value="WH-like_DNA-bd_sf"/>
</dbReference>
<dbReference type="PRINTS" id="PR00039">
    <property type="entry name" value="HTHLYSR"/>
</dbReference>
<dbReference type="InterPro" id="IPR000847">
    <property type="entry name" value="LysR_HTH_N"/>
</dbReference>
<keyword evidence="3" id="KW-0238">DNA-binding</keyword>
<dbReference type="AlphaFoldDB" id="A0A8J3Q2V7"/>
<organism evidence="6 7">
    <name type="scientific">Rhizocola hellebori</name>
    <dbReference type="NCBI Taxonomy" id="1392758"/>
    <lineage>
        <taxon>Bacteria</taxon>
        <taxon>Bacillati</taxon>
        <taxon>Actinomycetota</taxon>
        <taxon>Actinomycetes</taxon>
        <taxon>Micromonosporales</taxon>
        <taxon>Micromonosporaceae</taxon>
        <taxon>Rhizocola</taxon>
    </lineage>
</organism>
<dbReference type="EMBL" id="BONY01000002">
    <property type="protein sequence ID" value="GIH02432.1"/>
    <property type="molecule type" value="Genomic_DNA"/>
</dbReference>
<dbReference type="Gene3D" id="3.40.190.10">
    <property type="entry name" value="Periplasmic binding protein-like II"/>
    <property type="match status" value="2"/>
</dbReference>
<dbReference type="FunFam" id="1.10.10.10:FF:000001">
    <property type="entry name" value="LysR family transcriptional regulator"/>
    <property type="match status" value="1"/>
</dbReference>
<dbReference type="GO" id="GO:0000976">
    <property type="term" value="F:transcription cis-regulatory region binding"/>
    <property type="evidence" value="ECO:0007669"/>
    <property type="project" value="TreeGrafter"/>
</dbReference>
<proteinExistence type="inferred from homology"/>
<keyword evidence="4" id="KW-0804">Transcription</keyword>
<gene>
    <name evidence="6" type="primary">gltC</name>
    <name evidence="6" type="ORF">Rhe02_04990</name>
</gene>
<comment type="caution">
    <text evidence="6">The sequence shown here is derived from an EMBL/GenBank/DDBJ whole genome shotgun (WGS) entry which is preliminary data.</text>
</comment>
<dbReference type="InterPro" id="IPR005119">
    <property type="entry name" value="LysR_subst-bd"/>
</dbReference>
<comment type="similarity">
    <text evidence="1">Belongs to the LysR transcriptional regulatory family.</text>
</comment>
<protein>
    <submittedName>
        <fullName evidence="6">LysR family transcriptional regulator</fullName>
    </submittedName>
</protein>
<dbReference type="Proteomes" id="UP000612899">
    <property type="component" value="Unassembled WGS sequence"/>
</dbReference>
<evidence type="ECO:0000313" key="7">
    <source>
        <dbReference type="Proteomes" id="UP000612899"/>
    </source>
</evidence>
<dbReference type="PANTHER" id="PTHR30126:SF40">
    <property type="entry name" value="HTH-TYPE TRANSCRIPTIONAL REGULATOR GLTR"/>
    <property type="match status" value="1"/>
</dbReference>
<evidence type="ECO:0000313" key="6">
    <source>
        <dbReference type="EMBL" id="GIH02432.1"/>
    </source>
</evidence>
<dbReference type="Pfam" id="PF03466">
    <property type="entry name" value="LysR_substrate"/>
    <property type="match status" value="1"/>
</dbReference>
<evidence type="ECO:0000256" key="3">
    <source>
        <dbReference type="ARBA" id="ARBA00023125"/>
    </source>
</evidence>
<accession>A0A8J3Q2V7</accession>
<feature type="domain" description="HTH lysR-type" evidence="5">
    <location>
        <begin position="3"/>
        <end position="58"/>
    </location>
</feature>
<dbReference type="GO" id="GO:0003700">
    <property type="term" value="F:DNA-binding transcription factor activity"/>
    <property type="evidence" value="ECO:0007669"/>
    <property type="project" value="InterPro"/>
</dbReference>
<sequence>MGVDPHLLRTFVCVAELGSFSAAAQRLGYTQSAVSQHIAVLESDLGTPVLQRRPVAPTLAGQRLLEHAAPILLRLAAARADVARAVAPQPAMHLGVTSLALVPGLAALLPAMAELTCAPRDEVVAGVAAGRFSAGLVAGLAAPSDPLRLNDFGPLHRFPVGQAEQVVVVALALDHPLAGRSGLALADLSGAFWIDAPGAAVPLSDLWPMPARVSTRLHGDDVLTLLALVAAGHGLALLPQHLAGTAGVGCVPITEPRLVFRVEAVATSDTDPLLELLRQRTVVPDRGGL</sequence>
<keyword evidence="2" id="KW-0805">Transcription regulation</keyword>
<keyword evidence="7" id="KW-1185">Reference proteome</keyword>
<dbReference type="PROSITE" id="PS50931">
    <property type="entry name" value="HTH_LYSR"/>
    <property type="match status" value="1"/>
</dbReference>
<name>A0A8J3Q2V7_9ACTN</name>
<dbReference type="SUPFAM" id="SSF46785">
    <property type="entry name" value="Winged helix' DNA-binding domain"/>
    <property type="match status" value="1"/>
</dbReference>
<evidence type="ECO:0000256" key="1">
    <source>
        <dbReference type="ARBA" id="ARBA00009437"/>
    </source>
</evidence>
<dbReference type="Gene3D" id="1.10.10.10">
    <property type="entry name" value="Winged helix-like DNA-binding domain superfamily/Winged helix DNA-binding domain"/>
    <property type="match status" value="1"/>
</dbReference>
<reference evidence="6" key="1">
    <citation type="submission" date="2021-01" db="EMBL/GenBank/DDBJ databases">
        <title>Whole genome shotgun sequence of Rhizocola hellebori NBRC 109834.</title>
        <authorList>
            <person name="Komaki H."/>
            <person name="Tamura T."/>
        </authorList>
    </citation>
    <scope>NUCLEOTIDE SEQUENCE</scope>
    <source>
        <strain evidence="6">NBRC 109834</strain>
    </source>
</reference>
<evidence type="ECO:0000256" key="4">
    <source>
        <dbReference type="ARBA" id="ARBA00023163"/>
    </source>
</evidence>
<evidence type="ECO:0000259" key="5">
    <source>
        <dbReference type="PROSITE" id="PS50931"/>
    </source>
</evidence>